<keyword evidence="4" id="KW-1185">Reference proteome</keyword>
<gene>
    <name evidence="3" type="ORF">Vau01_057630</name>
</gene>
<proteinExistence type="inferred from homology"/>
<name>A0A8J3Z755_9ACTN</name>
<dbReference type="InterPro" id="IPR013538">
    <property type="entry name" value="ASHA1/2-like_C"/>
</dbReference>
<dbReference type="Proteomes" id="UP000612585">
    <property type="component" value="Unassembled WGS sequence"/>
</dbReference>
<evidence type="ECO:0000313" key="4">
    <source>
        <dbReference type="Proteomes" id="UP000612585"/>
    </source>
</evidence>
<accession>A0A8J3Z755</accession>
<dbReference type="AlphaFoldDB" id="A0A8J3Z755"/>
<dbReference type="SUPFAM" id="SSF55961">
    <property type="entry name" value="Bet v1-like"/>
    <property type="match status" value="1"/>
</dbReference>
<dbReference type="Pfam" id="PF08327">
    <property type="entry name" value="AHSA1"/>
    <property type="match status" value="1"/>
</dbReference>
<dbReference type="EMBL" id="BOPG01000034">
    <property type="protein sequence ID" value="GIJ58247.1"/>
    <property type="molecule type" value="Genomic_DNA"/>
</dbReference>
<dbReference type="RefSeq" id="WP_203998692.1">
    <property type="nucleotide sequence ID" value="NZ_BOPG01000034.1"/>
</dbReference>
<evidence type="ECO:0000256" key="1">
    <source>
        <dbReference type="ARBA" id="ARBA00006817"/>
    </source>
</evidence>
<feature type="domain" description="Activator of Hsp90 ATPase homologue 1/2-like C-terminal" evidence="2">
    <location>
        <begin position="14"/>
        <end position="142"/>
    </location>
</feature>
<reference evidence="3" key="1">
    <citation type="submission" date="2021-01" db="EMBL/GenBank/DDBJ databases">
        <title>Whole genome shotgun sequence of Virgisporangium aurantiacum NBRC 16421.</title>
        <authorList>
            <person name="Komaki H."/>
            <person name="Tamura T."/>
        </authorList>
    </citation>
    <scope>NUCLEOTIDE SEQUENCE</scope>
    <source>
        <strain evidence="3">NBRC 16421</strain>
    </source>
</reference>
<protein>
    <submittedName>
        <fullName evidence="3">Toxin</fullName>
    </submittedName>
</protein>
<comment type="caution">
    <text evidence="3">The sequence shown here is derived from an EMBL/GenBank/DDBJ whole genome shotgun (WGS) entry which is preliminary data.</text>
</comment>
<evidence type="ECO:0000313" key="3">
    <source>
        <dbReference type="EMBL" id="GIJ58247.1"/>
    </source>
</evidence>
<sequence length="143" mass="16144">MDDRIERSIAITAGVERVWDLVTRPGWWINDGEVVNHRIERDGDLCRVHDPTCGEFEIRVVALEPRTYAAFRWRSDGVTRSVDGPTTLVEFWLDDHGDGTVTVRVVESGFDGLDSAEDVRRANRDGNDRGWHQELGALARALA</sequence>
<dbReference type="Gene3D" id="3.30.530.20">
    <property type="match status" value="1"/>
</dbReference>
<evidence type="ECO:0000259" key="2">
    <source>
        <dbReference type="Pfam" id="PF08327"/>
    </source>
</evidence>
<organism evidence="3 4">
    <name type="scientific">Virgisporangium aurantiacum</name>
    <dbReference type="NCBI Taxonomy" id="175570"/>
    <lineage>
        <taxon>Bacteria</taxon>
        <taxon>Bacillati</taxon>
        <taxon>Actinomycetota</taxon>
        <taxon>Actinomycetes</taxon>
        <taxon>Micromonosporales</taxon>
        <taxon>Micromonosporaceae</taxon>
        <taxon>Virgisporangium</taxon>
    </lineage>
</organism>
<comment type="similarity">
    <text evidence="1">Belongs to the AHA1 family.</text>
</comment>
<dbReference type="InterPro" id="IPR023393">
    <property type="entry name" value="START-like_dom_sf"/>
</dbReference>